<dbReference type="InterPro" id="IPR051820">
    <property type="entry name" value="FAD-binding_MO"/>
</dbReference>
<keyword evidence="5" id="KW-0521">NADP</keyword>
<dbReference type="GO" id="GO:0004499">
    <property type="term" value="F:N,N-dimethylaniline monooxygenase activity"/>
    <property type="evidence" value="ECO:0007669"/>
    <property type="project" value="InterPro"/>
</dbReference>
<keyword evidence="4" id="KW-0274">FAD</keyword>
<dbReference type="RefSeq" id="WP_159544009.1">
    <property type="nucleotide sequence ID" value="NZ_CP047156.1"/>
</dbReference>
<reference evidence="8 9" key="1">
    <citation type="journal article" date="2018" name="Int. J. Syst. Evol. Microbiol.">
        <title>Epidermidibacterium keratini gen. nov., sp. nov., a member of the family Sporichthyaceae, isolated from keratin epidermis.</title>
        <authorList>
            <person name="Lee D.G."/>
            <person name="Trujillo M.E."/>
            <person name="Kang S."/>
            <person name="Nam J.J."/>
            <person name="Kim Y.J."/>
        </authorList>
    </citation>
    <scope>NUCLEOTIDE SEQUENCE [LARGE SCALE GENOMIC DNA]</scope>
    <source>
        <strain evidence="8 9">EPI-7</strain>
    </source>
</reference>
<dbReference type="Pfam" id="PF13450">
    <property type="entry name" value="NAD_binding_8"/>
    <property type="match status" value="1"/>
</dbReference>
<evidence type="ECO:0000256" key="5">
    <source>
        <dbReference type="ARBA" id="ARBA00022857"/>
    </source>
</evidence>
<evidence type="ECO:0000256" key="2">
    <source>
        <dbReference type="ARBA" id="ARBA00010139"/>
    </source>
</evidence>
<keyword evidence="9" id="KW-1185">Reference proteome</keyword>
<dbReference type="InParanoid" id="A0A7L4YLE1"/>
<protein>
    <submittedName>
        <fullName evidence="8">NAD(P)-binding domain-containing protein</fullName>
    </submittedName>
</protein>
<dbReference type="KEGG" id="eke:EK0264_06345"/>
<dbReference type="PRINTS" id="PR00411">
    <property type="entry name" value="PNDRDTASEI"/>
</dbReference>
<keyword evidence="7" id="KW-0503">Monooxygenase</keyword>
<dbReference type="GO" id="GO:0050661">
    <property type="term" value="F:NADP binding"/>
    <property type="evidence" value="ECO:0007669"/>
    <property type="project" value="InterPro"/>
</dbReference>
<dbReference type="SUPFAM" id="SSF51905">
    <property type="entry name" value="FAD/NAD(P)-binding domain"/>
    <property type="match status" value="1"/>
</dbReference>
<dbReference type="AlphaFoldDB" id="A0A7L4YLE1"/>
<organism evidence="8 9">
    <name type="scientific">Epidermidibacterium keratini</name>
    <dbReference type="NCBI Taxonomy" id="1891644"/>
    <lineage>
        <taxon>Bacteria</taxon>
        <taxon>Bacillati</taxon>
        <taxon>Actinomycetota</taxon>
        <taxon>Actinomycetes</taxon>
        <taxon>Sporichthyales</taxon>
        <taxon>Sporichthyaceae</taxon>
        <taxon>Epidermidibacterium</taxon>
    </lineage>
</organism>
<comment type="cofactor">
    <cofactor evidence="1">
        <name>FAD</name>
        <dbReference type="ChEBI" id="CHEBI:57692"/>
    </cofactor>
</comment>
<dbReference type="Gene3D" id="3.50.50.60">
    <property type="entry name" value="FAD/NAD(P)-binding domain"/>
    <property type="match status" value="2"/>
</dbReference>
<gene>
    <name evidence="8" type="ORF">EK0264_06345</name>
</gene>
<evidence type="ECO:0000313" key="8">
    <source>
        <dbReference type="EMBL" id="QHB99939.1"/>
    </source>
</evidence>
<dbReference type="FunCoup" id="A0A7L4YLE1">
    <property type="interactions" value="25"/>
</dbReference>
<name>A0A7L4YLE1_9ACTN</name>
<dbReference type="InterPro" id="IPR036188">
    <property type="entry name" value="FAD/NAD-bd_sf"/>
</dbReference>
<dbReference type="PANTHER" id="PTHR43872">
    <property type="entry name" value="MONOOXYGENASE, PUTATIVE (AFU_ORTHOLOGUE AFUA_8G02570)-RELATED"/>
    <property type="match status" value="1"/>
</dbReference>
<dbReference type="PANTHER" id="PTHR43872:SF1">
    <property type="entry name" value="MONOOXYGENASE, PUTATIVE (AFU_ORTHOLOGUE AFUA_8G02570)-RELATED"/>
    <property type="match status" value="1"/>
</dbReference>
<accession>A0A7L4YLE1</accession>
<dbReference type="FunFam" id="3.50.50.60:FF:000228">
    <property type="entry name" value="FAD-containing monooxygenase EthA"/>
    <property type="match status" value="1"/>
</dbReference>
<evidence type="ECO:0000256" key="7">
    <source>
        <dbReference type="ARBA" id="ARBA00023033"/>
    </source>
</evidence>
<keyword evidence="3" id="KW-0285">Flavoprotein</keyword>
<evidence type="ECO:0000256" key="4">
    <source>
        <dbReference type="ARBA" id="ARBA00022827"/>
    </source>
</evidence>
<evidence type="ECO:0000256" key="1">
    <source>
        <dbReference type="ARBA" id="ARBA00001974"/>
    </source>
</evidence>
<evidence type="ECO:0000256" key="3">
    <source>
        <dbReference type="ARBA" id="ARBA00022630"/>
    </source>
</evidence>
<dbReference type="Pfam" id="PF00743">
    <property type="entry name" value="FMO-like"/>
    <property type="match status" value="1"/>
</dbReference>
<dbReference type="Proteomes" id="UP000463857">
    <property type="component" value="Chromosome"/>
</dbReference>
<sequence length="509" mass="56921">MSLIERGSARSDVDYDVIIVGAGLSGIGAAYRLQESHPHRSYAILEGREAIGGTWDLFRYPGVRSDSDMYTLGYPFRPWTNRKSIADGETIREYVRDTAVENGIDRHIQFQTKVRRAEWSSVDERWTLSVTRTDGDETRTEELTAAFVFMCSGYYNYEHPYEPVFDGIDDFAGQVVHPQFWPEDLDYEGKKVVVIGSGATAVTVVPAMTDRAEHVTMLQRTPTYFTVLPEEDPLAKPLRSLLPEKLAYKIIRGKNVALTSAFYQLCRRRPEVAKKLLKGQVTHFLKDAEQTEKHFNPPYQPWDQRLCVVPDADFFRAVRSGKASVVTDHIERFVPEGIKLRSGKIIEADIVVTATGLSLQMVGGVDISVDGTPVDASESWLYRGVLLSGVPNLAICIGYVNASWTLRSDLTARYVARLLTYMDKNGYSVAAPTSPNGQDEQPLLPLDSGYIARSAALMPKLGTDDPWLMPQNYLRDAASMRSADLTRSMTFGRRARKPVAAGERERSAV</sequence>
<dbReference type="EMBL" id="CP047156">
    <property type="protein sequence ID" value="QHB99939.1"/>
    <property type="molecule type" value="Genomic_DNA"/>
</dbReference>
<dbReference type="GO" id="GO:0050660">
    <property type="term" value="F:flavin adenine dinucleotide binding"/>
    <property type="evidence" value="ECO:0007669"/>
    <property type="project" value="InterPro"/>
</dbReference>
<proteinExistence type="inferred from homology"/>
<evidence type="ECO:0000313" key="9">
    <source>
        <dbReference type="Proteomes" id="UP000463857"/>
    </source>
</evidence>
<dbReference type="InterPro" id="IPR020946">
    <property type="entry name" value="Flavin_mOase-like"/>
</dbReference>
<evidence type="ECO:0000256" key="6">
    <source>
        <dbReference type="ARBA" id="ARBA00023002"/>
    </source>
</evidence>
<comment type="similarity">
    <text evidence="2">Belongs to the FAD-binding monooxygenase family.</text>
</comment>
<keyword evidence="6" id="KW-0560">Oxidoreductase</keyword>
<dbReference type="OrthoDB" id="5168853at2"/>